<reference evidence="1" key="1">
    <citation type="journal article" date="2017" name="Sci. Rep.">
        <title>Divergent copies of the large inverted repeat in the chloroplast genomes of ulvophycean green algae.</title>
        <authorList>
            <person name="Turmel M."/>
            <person name="Otis C."/>
            <person name="Lemieux C."/>
        </authorList>
    </citation>
    <scope>NUCLEOTIDE SEQUENCE</scope>
</reference>
<keyword evidence="1" id="KW-0540">Nuclease</keyword>
<evidence type="ECO:0000313" key="1">
    <source>
        <dbReference type="EMBL" id="ARK14634.1"/>
    </source>
</evidence>
<dbReference type="GeneID" id="32890186"/>
<keyword evidence="1" id="KW-0150">Chloroplast</keyword>
<name>A0A1W6EGV2_9CHLO</name>
<dbReference type="AlphaFoldDB" id="A0A1W6EGV2"/>
<keyword evidence="1" id="KW-0934">Plastid</keyword>
<dbReference type="EMBL" id="KY407658">
    <property type="protein sequence ID" value="ARK14634.1"/>
    <property type="molecule type" value="Genomic_DNA"/>
</dbReference>
<sequence length="100" mass="11425">MGRGDRQKCKVNKYGFPCSQPKKVKRVHGFETGDWVKVRSLSPEENAKRNEENQITQPVYGRVSIRSTGQFTVTLTKGISYNISSKYCRLLQQNDGYGYS</sequence>
<dbReference type="GO" id="GO:0004519">
    <property type="term" value="F:endonuclease activity"/>
    <property type="evidence" value="ECO:0007669"/>
    <property type="project" value="UniProtKB-KW"/>
</dbReference>
<accession>A0A1W6EGV2</accession>
<geneLocation type="chloroplast" evidence="1"/>
<gene>
    <name evidence="1" type="primary">orf100</name>
</gene>
<keyword evidence="1" id="KW-0378">Hydrolase</keyword>
<proteinExistence type="predicted"/>
<protein>
    <submittedName>
        <fullName evidence="1">Putative HNH endonuclease</fullName>
    </submittedName>
</protein>
<keyword evidence="1" id="KW-0255">Endonuclease</keyword>
<dbReference type="RefSeq" id="YP_009367617.1">
    <property type="nucleotide sequence ID" value="NC_034711.1"/>
</dbReference>
<organism evidence="1">
    <name type="scientific">Pseudocharacium americanum</name>
    <dbReference type="NCBI Taxonomy" id="231080"/>
    <lineage>
        <taxon>Eukaryota</taxon>
        <taxon>Viridiplantae</taxon>
        <taxon>Chlorophyta</taxon>
        <taxon>core chlorophytes</taxon>
        <taxon>Ulvophyceae</taxon>
        <taxon>Ignatiales</taxon>
        <taxon>Ignatiaceae</taxon>
        <taxon>Pseudocharacium</taxon>
    </lineage>
</organism>